<organism evidence="2 3">
    <name type="scientific">Arthrobacter echini</name>
    <dbReference type="NCBI Taxonomy" id="1529066"/>
    <lineage>
        <taxon>Bacteria</taxon>
        <taxon>Bacillati</taxon>
        <taxon>Actinomycetota</taxon>
        <taxon>Actinomycetes</taxon>
        <taxon>Micrococcales</taxon>
        <taxon>Micrococcaceae</taxon>
        <taxon>Arthrobacter</taxon>
    </lineage>
</organism>
<name>A0A4V3Z5A8_9MICC</name>
<feature type="transmembrane region" description="Helical" evidence="1">
    <location>
        <begin position="84"/>
        <end position="102"/>
    </location>
</feature>
<comment type="caution">
    <text evidence="2">The sequence shown here is derived from an EMBL/GenBank/DDBJ whole genome shotgun (WGS) entry which is preliminary data.</text>
</comment>
<gene>
    <name evidence="2" type="ORF">E8P82_14185</name>
</gene>
<dbReference type="Proteomes" id="UP000305233">
    <property type="component" value="Unassembled WGS sequence"/>
</dbReference>
<feature type="transmembrane region" description="Helical" evidence="1">
    <location>
        <begin position="31"/>
        <end position="50"/>
    </location>
</feature>
<evidence type="ECO:0000256" key="1">
    <source>
        <dbReference type="SAM" id="Phobius"/>
    </source>
</evidence>
<accession>A0A4V3Z5A8</accession>
<dbReference type="EMBL" id="SSWH01000018">
    <property type="protein sequence ID" value="THJ64769.1"/>
    <property type="molecule type" value="Genomic_DNA"/>
</dbReference>
<reference evidence="2 3" key="1">
    <citation type="submission" date="2019-04" db="EMBL/GenBank/DDBJ databases">
        <authorList>
            <person name="Liu Q."/>
            <person name="Xin Y.-H."/>
        </authorList>
    </citation>
    <scope>NUCLEOTIDE SEQUENCE [LARGE SCALE GENOMIC DNA]</scope>
    <source>
        <strain evidence="2 3">AM23</strain>
    </source>
</reference>
<protein>
    <submittedName>
        <fullName evidence="2">Uncharacterized protein</fullName>
    </submittedName>
</protein>
<keyword evidence="1" id="KW-0472">Membrane</keyword>
<feature type="transmembrane region" description="Helical" evidence="1">
    <location>
        <begin position="62"/>
        <end position="78"/>
    </location>
</feature>
<keyword evidence="1" id="KW-1133">Transmembrane helix</keyword>
<keyword evidence="3" id="KW-1185">Reference proteome</keyword>
<feature type="transmembrane region" description="Helical" evidence="1">
    <location>
        <begin position="154"/>
        <end position="174"/>
    </location>
</feature>
<sequence>MDFFDFSPWPAVVIPSFVLALIIRIDAKLLGPYFSFSELVSGFGFNFLIFQRSTRAALIRRLLYPILIGFICSILGVYGASLAAVGALAAVLLIWPVVFHGLPVGVSRRALAVPLLYVSLFVSYGGLTLLGGYIAEVMRRAGEGDIWVYVQESFVNWALTALVILFFTTFGRGAQARLDRRRGHDDV</sequence>
<dbReference type="RefSeq" id="WP_136455704.1">
    <property type="nucleotide sequence ID" value="NZ_SSWH01000018.1"/>
</dbReference>
<dbReference type="OrthoDB" id="9860614at2"/>
<evidence type="ECO:0000313" key="2">
    <source>
        <dbReference type="EMBL" id="THJ64769.1"/>
    </source>
</evidence>
<evidence type="ECO:0000313" key="3">
    <source>
        <dbReference type="Proteomes" id="UP000305233"/>
    </source>
</evidence>
<proteinExistence type="predicted"/>
<dbReference type="AlphaFoldDB" id="A0A4V3Z5A8"/>
<keyword evidence="1" id="KW-0812">Transmembrane</keyword>
<feature type="transmembrane region" description="Helical" evidence="1">
    <location>
        <begin position="114"/>
        <end position="134"/>
    </location>
</feature>